<evidence type="ECO:0000313" key="11">
    <source>
        <dbReference type="Proteomes" id="UP000179233"/>
    </source>
</evidence>
<reference evidence="10 11" key="1">
    <citation type="journal article" date="2016" name="Nat. Commun.">
        <title>Thousands of microbial genomes shed light on interconnected biogeochemical processes in an aquifer system.</title>
        <authorList>
            <person name="Anantharaman K."/>
            <person name="Brown C.T."/>
            <person name="Hug L.A."/>
            <person name="Sharon I."/>
            <person name="Castelle C.J."/>
            <person name="Probst A.J."/>
            <person name="Thomas B.C."/>
            <person name="Singh A."/>
            <person name="Wilkins M.J."/>
            <person name="Karaoz U."/>
            <person name="Brodie E.L."/>
            <person name="Williams K.H."/>
            <person name="Hubbard S.S."/>
            <person name="Banfield J.F."/>
        </authorList>
    </citation>
    <scope>NUCLEOTIDE SEQUENCE [LARGE SCALE GENOMIC DNA]</scope>
</reference>
<dbReference type="EMBL" id="MHCJ01000003">
    <property type="protein sequence ID" value="OGY18366.1"/>
    <property type="molecule type" value="Genomic_DNA"/>
</dbReference>
<dbReference type="Pfam" id="PF03840">
    <property type="entry name" value="SecG"/>
    <property type="match status" value="1"/>
</dbReference>
<evidence type="ECO:0000256" key="6">
    <source>
        <dbReference type="ARBA" id="ARBA00022989"/>
    </source>
</evidence>
<keyword evidence="6 9" id="KW-1133">Transmembrane helix</keyword>
<keyword evidence="3 9" id="KW-0813">Transport</keyword>
<keyword evidence="8 9" id="KW-0472">Membrane</keyword>
<evidence type="ECO:0000256" key="4">
    <source>
        <dbReference type="ARBA" id="ARBA00022692"/>
    </source>
</evidence>
<dbReference type="GO" id="GO:0009306">
    <property type="term" value="P:protein secretion"/>
    <property type="evidence" value="ECO:0007669"/>
    <property type="project" value="UniProtKB-UniRule"/>
</dbReference>
<evidence type="ECO:0000256" key="7">
    <source>
        <dbReference type="ARBA" id="ARBA00023010"/>
    </source>
</evidence>
<dbReference type="AlphaFoldDB" id="A0A1G1VSJ0"/>
<evidence type="ECO:0000313" key="10">
    <source>
        <dbReference type="EMBL" id="OGY18366.1"/>
    </source>
</evidence>
<comment type="caution">
    <text evidence="10">The sequence shown here is derived from an EMBL/GenBank/DDBJ whole genome shotgun (WGS) entry which is preliminary data.</text>
</comment>
<evidence type="ECO:0000256" key="2">
    <source>
        <dbReference type="ARBA" id="ARBA00008445"/>
    </source>
</evidence>
<evidence type="ECO:0000256" key="5">
    <source>
        <dbReference type="ARBA" id="ARBA00022927"/>
    </source>
</evidence>
<evidence type="ECO:0000256" key="9">
    <source>
        <dbReference type="RuleBase" id="RU365087"/>
    </source>
</evidence>
<comment type="caution">
    <text evidence="9">Lacks conserved residue(s) required for the propagation of feature annotation.</text>
</comment>
<protein>
    <recommendedName>
        <fullName evidence="9">Protein-export membrane protein SecG</fullName>
    </recommendedName>
</protein>
<comment type="function">
    <text evidence="9">Involved in protein export. Participates in an early event of protein translocation.</text>
</comment>
<evidence type="ECO:0000256" key="8">
    <source>
        <dbReference type="ARBA" id="ARBA00023136"/>
    </source>
</evidence>
<dbReference type="InterPro" id="IPR004692">
    <property type="entry name" value="SecG"/>
</dbReference>
<comment type="subcellular location">
    <subcellularLocation>
        <location evidence="9">Cell membrane</location>
        <topology evidence="9">Multi-pass membrane protein</topology>
    </subcellularLocation>
    <subcellularLocation>
        <location evidence="1">Membrane</location>
        <topology evidence="1">Multi-pass membrane protein</topology>
    </subcellularLocation>
</comment>
<sequence>MRNVLLVIQIIVSILLMGTILLQARGTGLGSAWGGGGEMYRSKRGVERVLLVATVVLTVLFLTLAAVNFALR</sequence>
<keyword evidence="7 9" id="KW-0811">Translocation</keyword>
<comment type="similarity">
    <text evidence="2 9">Belongs to the SecG family.</text>
</comment>
<feature type="transmembrane region" description="Helical" evidence="9">
    <location>
        <begin position="50"/>
        <end position="71"/>
    </location>
</feature>
<accession>A0A1G1VSJ0</accession>
<name>A0A1G1VSJ0_9BACT</name>
<evidence type="ECO:0000256" key="1">
    <source>
        <dbReference type="ARBA" id="ARBA00004141"/>
    </source>
</evidence>
<keyword evidence="5 9" id="KW-0653">Protein transport</keyword>
<keyword evidence="9" id="KW-1003">Cell membrane</keyword>
<keyword evidence="4 9" id="KW-0812">Transmembrane</keyword>
<evidence type="ECO:0000256" key="3">
    <source>
        <dbReference type="ARBA" id="ARBA00022448"/>
    </source>
</evidence>
<gene>
    <name evidence="10" type="ORF">A2786_02585</name>
</gene>
<dbReference type="Proteomes" id="UP000179233">
    <property type="component" value="Unassembled WGS sequence"/>
</dbReference>
<proteinExistence type="inferred from homology"/>
<dbReference type="GO" id="GO:0015450">
    <property type="term" value="F:protein-transporting ATPase activity"/>
    <property type="evidence" value="ECO:0007669"/>
    <property type="project" value="UniProtKB-UniRule"/>
</dbReference>
<dbReference type="GO" id="GO:0005886">
    <property type="term" value="C:plasma membrane"/>
    <property type="evidence" value="ECO:0007669"/>
    <property type="project" value="UniProtKB-SubCell"/>
</dbReference>
<dbReference type="NCBIfam" id="TIGR00810">
    <property type="entry name" value="secG"/>
    <property type="match status" value="1"/>
</dbReference>
<organism evidence="10 11">
    <name type="scientific">Candidatus Chisholmbacteria bacterium RIFCSPHIGHO2_01_FULL_52_32</name>
    <dbReference type="NCBI Taxonomy" id="1797591"/>
    <lineage>
        <taxon>Bacteria</taxon>
        <taxon>Candidatus Chisholmiibacteriota</taxon>
    </lineage>
</organism>